<reference evidence="10" key="3">
    <citation type="submission" date="2025-09" db="UniProtKB">
        <authorList>
            <consortium name="Ensembl"/>
        </authorList>
    </citation>
    <scope>IDENTIFICATION</scope>
</reference>
<gene>
    <name evidence="10" type="primary">HYDIN</name>
</gene>
<name>A0A803XZP0_MELGA</name>
<evidence type="ECO:0000256" key="7">
    <source>
        <dbReference type="SAM" id="MobiDB-lite"/>
    </source>
</evidence>
<feature type="compositionally biased region" description="Basic and acidic residues" evidence="7">
    <location>
        <begin position="2317"/>
        <end position="2337"/>
    </location>
</feature>
<dbReference type="Proteomes" id="UP000001645">
    <property type="component" value="Chromosome 13"/>
</dbReference>
<keyword evidence="4" id="KW-0786">Thiamine pyrophosphate</keyword>
<dbReference type="InterPro" id="IPR053879">
    <property type="entry name" value="HYDIN_VesB_CFA65-like_Ig"/>
</dbReference>
<dbReference type="GO" id="GO:1904158">
    <property type="term" value="P:axonemal central apparatus assembly"/>
    <property type="evidence" value="ECO:0007669"/>
    <property type="project" value="TreeGrafter"/>
</dbReference>
<feature type="region of interest" description="Disordered" evidence="7">
    <location>
        <begin position="1806"/>
        <end position="1861"/>
    </location>
</feature>
<dbReference type="Gene3D" id="3.40.50.300">
    <property type="entry name" value="P-loop containing nucleotide triphosphate hydrolases"/>
    <property type="match status" value="1"/>
</dbReference>
<dbReference type="Gene3D" id="2.60.40.10">
    <property type="entry name" value="Immunoglobulins"/>
    <property type="match status" value="22"/>
</dbReference>
<accession>A0A803XZP0</accession>
<comment type="subcellular location">
    <subcellularLocation>
        <location evidence="1">Cell projection</location>
        <location evidence="1">Cilium</location>
    </subcellularLocation>
    <subcellularLocation>
        <location evidence="2">Cytoplasm</location>
    </subcellularLocation>
</comment>
<evidence type="ECO:0000256" key="2">
    <source>
        <dbReference type="ARBA" id="ARBA00004496"/>
    </source>
</evidence>
<dbReference type="GO" id="GO:0003341">
    <property type="term" value="P:cilium movement"/>
    <property type="evidence" value="ECO:0007669"/>
    <property type="project" value="TreeGrafter"/>
</dbReference>
<feature type="compositionally biased region" description="Polar residues" evidence="7">
    <location>
        <begin position="1826"/>
        <end position="1837"/>
    </location>
</feature>
<dbReference type="InterPro" id="IPR033305">
    <property type="entry name" value="Hydin-like"/>
</dbReference>
<feature type="compositionally biased region" description="Basic and acidic residues" evidence="7">
    <location>
        <begin position="1806"/>
        <end position="1815"/>
    </location>
</feature>
<evidence type="ECO:0000256" key="6">
    <source>
        <dbReference type="ARBA" id="ARBA00023273"/>
    </source>
</evidence>
<feature type="compositionally biased region" description="Basic and acidic residues" evidence="7">
    <location>
        <begin position="2481"/>
        <end position="2495"/>
    </location>
</feature>
<evidence type="ECO:0000259" key="9">
    <source>
        <dbReference type="Pfam" id="PF22544"/>
    </source>
</evidence>
<feature type="domain" description="HYDIN/VesB/CFA65-like Ig-like" evidence="9">
    <location>
        <begin position="462"/>
        <end position="562"/>
    </location>
</feature>
<dbReference type="Ensembl" id="ENSMGAT00000026925.1">
    <property type="protein sequence ID" value="ENSMGAP00000024986.1"/>
    <property type="gene ID" value="ENSMGAG00000001344.3"/>
</dbReference>
<dbReference type="NCBIfam" id="NF012200">
    <property type="entry name" value="choice_anch_D"/>
    <property type="match status" value="1"/>
</dbReference>
<dbReference type="PROSITE" id="PS00187">
    <property type="entry name" value="TPP_ENZYMES"/>
    <property type="match status" value="1"/>
</dbReference>
<keyword evidence="5" id="KW-0969">Cilium</keyword>
<evidence type="ECO:0000313" key="11">
    <source>
        <dbReference type="Proteomes" id="UP000001645"/>
    </source>
</evidence>
<reference evidence="10" key="2">
    <citation type="submission" date="2025-08" db="UniProtKB">
        <authorList>
            <consortium name="Ensembl"/>
        </authorList>
    </citation>
    <scope>IDENTIFICATION</scope>
</reference>
<dbReference type="GO" id="GO:0030976">
    <property type="term" value="F:thiamine pyrophosphate binding"/>
    <property type="evidence" value="ECO:0007669"/>
    <property type="project" value="InterPro"/>
</dbReference>
<sequence>MNISAGNLWDSRTVLVAAVINDSSVGLEQEKPFRRKAFLQPWLCFALQLTPSAFLKEMSLTTEQRLASTHSTRRPRIVQLLDMSDTSHQKFSSVDLDQTLFQPFPSEVVFQSYVPCEVYEVPLVLRNNDRVPRLVKVVLESSPYFKLISPGDVCRKVAPGMPSTFRILFTPEENKDYFHQLTCITEREKFVVPIRAIGARAILDFPDQLNFSVCPVKHSTQRTLLVRNVGNREAHYHISTRSPFSVDPSIGTLGIGDTMQVTVEFHPLKTGDHCGSLVVHYDTGEYVLTSLYGAAVDVNIRLDRNSLMIAKTYLTLANHRSVVIHNRSEIIAHFQWKAFVTQEEEDQQKLRLCHRLRRQEEDEMDRFADECVVDPSLRERLSVLSRVFQNHRAKVQGDSMLFSDDVFAIEPVEGDVWPNSSAEINVIFKPREARLYQQTVYCDISGRETRLPLRIRGEGEGPRLRFSFDQLDIGKVFVGSAHSYEAILFNKGAIDALFHVVPPSTALGSCFAFVPREGLVPPGGLQHIHISFCSTILGQFTEEFGVSVHGCPQPVTLTVRGCVIGPTFHFDVPSLHFGDIPFGFPHTLSCRLSNTSLVPMTFSLRIPGDGSGAPSVSSSAQVLDNTHLSWRIGLPAHPKPTEFTVVPCRGTIRAQGTQDVTLCSNTVKQYEMALVVDVDGVGKEVLALLLTARCVVPPLRVLSPVVPFGRCFLQHPYQRALTLVNDGDVPGCYGLLPQHQEGAAVQYSSSAPCGVIQPHSSVEVPVTLQTQVMGEQLTVALVAVFGREESPLVSEIHLVSTGEGPVVYVHPSKLNFGRIPVLQDVSQTLHLFNQAVIPASFWSEMDGKDSRWRVEPHQGIIPPETEVSVSVIANLDDTKKFQDIVNLFIENSSTYVIPVRAVGIGTTIVTDKPFAPELNLGPHFSLSPCSYRFTITNKGRRTHLLYWTTEGFTTLRQRDRLPAVGDTKDSPPQGPVFRLRPLRLELLPGRTMEMMLEGFSSTPRVVTERLLCHAIIGSKAGKTQIMQVDVTCEFIAPVLQLSSREITFRVEKQPSDVLTAQHKPLHLKNISSLPLSVVLLVEQPFSLCNVEQQPLSMDTQPLKLKTGEELHLSIRFNPAYEEGLNIRVAERALKIQFLEHPLEEHIAVRGEVYFPNLHVETTAVDFGCILNDTEDVRHVEMTNCSPLLVRYSWSFLAGSRVSQMRYVPCPFLLPRVLSVICRAQGCLLPRISLLTSESPTVLPGWMWLWVFDILPLHGELQPGESQQVTFTFFGHANLVVHITALCEVQGGPTYEVMLSGEASVVSYLLDVTEIDWGLQLFNEVAEAELTLQNSGKVGFQYQVLSPSDCPLPGVPLVLPSTGYVGPNQEQVLKVYYLPGVPGAFCRTFQIQVGHLEPEIITLKGEGSFPRICLDLPRNIRGNEKYEKILQEAREKVEKESQKDEAVVLGEATATETPVDDLDTVVRTWFCPVRHLRNVLKALLIPTFRVQLPEYILDFGYVILGNIHAHIVKITNTGQLPVSFCADGRVLRDTGFTVELDRVTNLPYCETETFEVRFDPQSANVPLGAADVLLPIKVTGGPTFHLCLRACVTMPSLCISRDSLEFSTVQCGQCQEETIQLYNQFQVPCKWFITLKEPVDKHLPASVRRKLQQELKAKPCVFEVLPLAGDLAPGQRCNMRVRFTPTEERSYRCELKINICQSSQPLQLQVSGCGLEPQLEFDPPVLELGPLLPYSSGAAGTVVVKNPCEFPIEFYSLEFDQQYLAEEQILRMLKDYDCRNTLLLPPRAPGEKLPPEVLEYYQDQKRLQDEQAKSRTGDPAGQENVIPPSTSDGSQSNKVDSKSERGEEEEEDLEKRHGAGQSPMIIASSLSTVAEGPLGITECLCFPLSQSTSSSKEAAGELHDSPVLRAIARHLGIDISPESREAQNRQGIAIIIHGAPLAGKTSAAVALSRHYGTACLSIDSLVMEAISDRSSSAGLRAWELCLRTAIEQSHKETEDAGMCPPGLSPGALTSQLCYTSELISKRLELPRVLPRGLICLLQGSSSSHRLSLLPCIPTQQWLSIEGSTAGETGLMSCVLPEDVLGAILSERLQLSDCYQGVVFDGLETLFARSMASALLCLLKAINNRPYIYFVNLFRDYASWKAKEMAAKEQEEVARREKARLQEMDEEEYDALTEEQKAQFDDHILQVQRERKRRSVSFTRAALQYGVPEELIQCFEILLFSSPCNKVPLTNASPAVPVQPGTTEQEEAKEKTLSDSEKILAMRFKIYEASQKDITHILSNWDRVQGILVSSWSQEEVWQRTEEQTRHLSRRKSRRDREKERLEKERQEKERLERERQEKLKALEEFQAQAGEGAEESAKGQGVGVPCLDIQVLDAEDVIGKILESGKLPPAEEILDRLGLGPSGPPIPPTAFYSVIHYPEKRVAPTGEALKHFTFIMPEGAMAEEEKKESESLVDVPITPTMKVSEEQLTPTRGKARKEKTEGSKEVKKEKRSSARSKKNLHGTGTGTSAHPADVEQSSVDVAPSPGKPIRLSSCRWIVPAHGQVELKVHFTSSVLGQFDQTMNFEVLGTKRLYQLHCRGICVYPTISQDPRVVFPHRRKSKADNDIIFKQYVMSTGVFHFGPLLCGKSRDWYKALPFPSNCEKITILNITPLEAEMHFFFEHDLKADTFILDPPSMTLKPNEKQELSIWAYPTLAGLVEDKLVCCIKDNPEPVVFHLCCQGVRMELSVSPKHVNFGKLLLHRRDSKQLVLRNPMLLPAAWRLSGLENLGEDFSVSQTEGTVEPCTELGVYLYFKATKAVSIKKTIRLEVSDAENILGIVQIENIQIQAEAYDVALSITISKGMDGNVDFGVLKVQDDAKQMLTLKNKGKYEIAYSFMLENADTDIPNLASHFAIQPQRGLLTASERPVHVHLVFHPKAEINIEDKPILKCQVIEPSLCEGGEAIAIIPVKVSAKALFSKYSITPASFIDFGTVVNGTKKTCSFILENRGSFDFKFQIYKAEQDASGLRRKRWVKLCGACPSHESVAGDPRGPKNASTKDTNPFMQARLTLGMFTVYPGFGSIYPGGQQTITVDCQAEPVGTYEEHLSINICDRDPKDNPLGIPYTLLAESCLPAFVVDDIGSIFEEHRICSNASLCHILQTVQDEGVFITDENKFIFTNVLVGHRASARFKIRNVGKVPCDVVLSIKPTSTKHNSRISDIFEVDPIQMCVPSRSHAFATVTFTPQTMQSYQCTFEACLETQLPNAEILTFDISGEGNLPRVTVLRPVLHNKRGNPLLLFKKLLLGDSEKLPLVLQNNGIIPVQLLIDMLDEARVFFLKARPTTHCIYQVEEFPLNRSIAVSNFIGAGRKPHTASCVLHHGESAEFDVLFKPRLPQRVEGQIHLSVVDNPYEETNIQLVGEGYEDDFTLDNIHGLVADSFGENTEATLRDLSGSARVDHIQFGDCHIGKPYQVTFTITNRSRAEAMRFEWLAGPPFHFSPQVGHLHAGCAKDITVTLKSDVAVSCQAQPVKCKVARISFQLPAEQVSDWDDRLHTVKWVDATRGEAAMWPVKKKVIETDPEPAHTILEKSSREVELRLSAVVDYADFQVDVDTIEFKETLLFQTRRFPFRLSNTGNVSLQYTWMAAMGNERAASPAGDSPTSLVHATPLFFVEPPSGIIPAGQEQLFHMKFSPVYVGKFKSCMVCSIPNLKPNQKGPKVVVKGKSQMPHCHFELENSDYITAKRRNPELPEPRGAVLDLKTRVIEFAATGVGSRNSRTFKVMNPTSSAYSFQWTCQDPEAPPGQRAFFCLTERGQIQPGKKAEIKFEFIPRHLDITESFWVFTIPEKSISVLFLLVGHSTEPLVTLDRSHLNLHLLLVGEHTIYMINSEKEAFAFAFRESSLFSEGCGTSVKVEPMEGSIAPLSRFPITIAFTPTLEGEMVFNLKCDVKRKIEPLSLNIKATGYTTSVSVRCENSDGGVTELSAQEVNVIDFKEVQLNESTRRTFSIYNNGKFSFTFSWKLSGPTARVQFLSLSPQTGSVQAEGKVDTQLVFHPRKMCSLKDVELTLQISKGPMFTCMLLATVVVPAVHFSTTRLNFGACFIYQAGMPPAQQTLAITNKADKDVSLSCLFTNTMHLEVDFPGYILHPGGTVEVPIIFYPREVASYHEVIPFEINGLCQETVEVQGKGAELKVDVVEPQGKVVKLGALSVGQTVKKIVTIANNSVAPLTFKLCFMPTVPELQEDGVLCLHPNRELSLKPKGDTCKVEVIFSPKHRIQLFTEEVMLESSGLLRSLFMVQGSCQGICVSLDQEHLSFGAVVQQSCTSQRITMQNTGDVGVKFKWDVKSFKPDFSISPTKGYISPGMDVPFVVSFHPSKLSPSIQYEGLQCFIQGSEPLCLTLAGCCMETPVIKETLIFSCNVREKHSQTILLSNPSNEPWAVKPVIEGDHWKGPECIHLEGNQQDKPYKITYEPLTMSSEKIHQGSIFFPLPDGTGLYYVLEGSAEGPKCSGAIVREVPCRTPYTELLPVSNWLNKPQRFLVVTEILKPEDVEHGSVLHGLEYIDVPGSGKKDYKLTFLSYKEGVFSTMVTFLNEVTEEYLFYTITFKATASGPIGTVEVSAAVRQNVSSTIKVENPLAAPVVFDVDCEVPDITVPPHFTVPAHSEVGANLVFEYQPLKVGESTGCLMLHSSNLGSCYYELILKATISKPEKSLYFCTTLGSNQTITTKIMNYNRQKTEYILQTDCADFQTEKTISMPPACLGGSEVSLEVIYEPCQLGESRATLQLLGPSGMEYSIPLFGLALPPRPQGPFLIKAGGSTSIPFKNIFPQPTSFRYSVENPAFTVRATETLRPKKTIFMAVSFEGSPDGTKTPVSSRLVVSCARADGLGAGISWVFYLQGLPLEK</sequence>
<dbReference type="Pfam" id="PF22544">
    <property type="entry name" value="HYDIN_VesB_CFA65-like_Ig"/>
    <property type="match status" value="3"/>
</dbReference>
<evidence type="ECO:0000256" key="3">
    <source>
        <dbReference type="ARBA" id="ARBA00022490"/>
    </source>
</evidence>
<feature type="region of interest" description="Disordered" evidence="7">
    <location>
        <begin position="2302"/>
        <end position="2337"/>
    </location>
</feature>
<feature type="domain" description="Hydin adenylate kinase-like" evidence="8">
    <location>
        <begin position="1932"/>
        <end position="2001"/>
    </location>
</feature>
<dbReference type="InterPro" id="IPR033768">
    <property type="entry name" value="Hydin_ADK"/>
</dbReference>
<evidence type="ECO:0000256" key="1">
    <source>
        <dbReference type="ARBA" id="ARBA00004138"/>
    </source>
</evidence>
<feature type="domain" description="HYDIN/VesB/CFA65-like Ig-like" evidence="9">
    <location>
        <begin position="4287"/>
        <end position="4364"/>
    </location>
</feature>
<keyword evidence="6" id="KW-0966">Cell projection</keyword>
<organism evidence="10 11">
    <name type="scientific">Meleagris gallopavo</name>
    <name type="common">Wild turkey</name>
    <dbReference type="NCBI Taxonomy" id="9103"/>
    <lineage>
        <taxon>Eukaryota</taxon>
        <taxon>Metazoa</taxon>
        <taxon>Chordata</taxon>
        <taxon>Craniata</taxon>
        <taxon>Vertebrata</taxon>
        <taxon>Euteleostomi</taxon>
        <taxon>Archelosauria</taxon>
        <taxon>Archosauria</taxon>
        <taxon>Dinosauria</taxon>
        <taxon>Saurischia</taxon>
        <taxon>Theropoda</taxon>
        <taxon>Coelurosauria</taxon>
        <taxon>Aves</taxon>
        <taxon>Neognathae</taxon>
        <taxon>Galloanserae</taxon>
        <taxon>Galliformes</taxon>
        <taxon>Phasianidae</taxon>
        <taxon>Meleagridinae</taxon>
        <taxon>Meleagris</taxon>
    </lineage>
</organism>
<dbReference type="GO" id="GO:0005930">
    <property type="term" value="C:axoneme"/>
    <property type="evidence" value="ECO:0007669"/>
    <property type="project" value="TreeGrafter"/>
</dbReference>
<dbReference type="Pfam" id="PF17213">
    <property type="entry name" value="Hydin_ADK"/>
    <property type="match status" value="2"/>
</dbReference>
<feature type="region of interest" description="Disordered" evidence="7">
    <location>
        <begin position="2235"/>
        <end position="2255"/>
    </location>
</feature>
<dbReference type="GO" id="GO:0000287">
    <property type="term" value="F:magnesium ion binding"/>
    <property type="evidence" value="ECO:0007669"/>
    <property type="project" value="InterPro"/>
</dbReference>
<evidence type="ECO:0000256" key="4">
    <source>
        <dbReference type="ARBA" id="ARBA00023052"/>
    </source>
</evidence>
<feature type="domain" description="Hydin adenylate kinase-like" evidence="8">
    <location>
        <begin position="2041"/>
        <end position="2105"/>
    </location>
</feature>
<keyword evidence="3" id="KW-0963">Cytoplasm</keyword>
<dbReference type="InterPro" id="IPR013783">
    <property type="entry name" value="Ig-like_fold"/>
</dbReference>
<dbReference type="PANTHER" id="PTHR23053:SF0">
    <property type="entry name" value="HYDROCEPHALUS-INDUCING PROTEIN HOMOLOG"/>
    <property type="match status" value="1"/>
</dbReference>
<reference evidence="10 11" key="1">
    <citation type="journal article" date="2010" name="PLoS Biol.">
        <title>Multi-platform next-generation sequencing of the domestic turkey (Meleagris gallopavo): genome assembly and analysis.</title>
        <authorList>
            <person name="Dalloul R.A."/>
            <person name="Long J.A."/>
            <person name="Zimin A.V."/>
            <person name="Aslam L."/>
            <person name="Beal K."/>
            <person name="Blomberg L.A."/>
            <person name="Bouffard P."/>
            <person name="Burt D.W."/>
            <person name="Crasta O."/>
            <person name="Crooijmans R.P."/>
            <person name="Cooper K."/>
            <person name="Coulombe R.A."/>
            <person name="De S."/>
            <person name="Delany M.E."/>
            <person name="Dodgson J.B."/>
            <person name="Dong J.J."/>
            <person name="Evans C."/>
            <person name="Frederickson K.M."/>
            <person name="Flicek P."/>
            <person name="Florea L."/>
            <person name="Folkerts O."/>
            <person name="Groenen M.A."/>
            <person name="Harkins T.T."/>
            <person name="Herrero J."/>
            <person name="Hoffmann S."/>
            <person name="Megens H.J."/>
            <person name="Jiang A."/>
            <person name="de Jong P."/>
            <person name="Kaiser P."/>
            <person name="Kim H."/>
            <person name="Kim K.W."/>
            <person name="Kim S."/>
            <person name="Langenberger D."/>
            <person name="Lee M.K."/>
            <person name="Lee T."/>
            <person name="Mane S."/>
            <person name="Marcais G."/>
            <person name="Marz M."/>
            <person name="McElroy A.P."/>
            <person name="Modise T."/>
            <person name="Nefedov M."/>
            <person name="Notredame C."/>
            <person name="Paton I.R."/>
            <person name="Payne W.S."/>
            <person name="Pertea G."/>
            <person name="Prickett D."/>
            <person name="Puiu D."/>
            <person name="Qioa D."/>
            <person name="Raineri E."/>
            <person name="Ruffier M."/>
            <person name="Salzberg S.L."/>
            <person name="Schatz M.C."/>
            <person name="Scheuring C."/>
            <person name="Schmidt C.J."/>
            <person name="Schroeder S."/>
            <person name="Searle S.M."/>
            <person name="Smith E.J."/>
            <person name="Smith J."/>
            <person name="Sonstegard T.S."/>
            <person name="Stadler P.F."/>
            <person name="Tafer H."/>
            <person name="Tu Z.J."/>
            <person name="Van Tassell C.P."/>
            <person name="Vilella A.J."/>
            <person name="Williams K.P."/>
            <person name="Yorke J.A."/>
            <person name="Zhang L."/>
            <person name="Zhang H.B."/>
            <person name="Zhang X."/>
            <person name="Zhang Y."/>
            <person name="Reed K.M."/>
        </authorList>
    </citation>
    <scope>NUCLEOTIDE SEQUENCE [LARGE SCALE GENOMIC DNA]</scope>
</reference>
<proteinExistence type="predicted"/>
<feature type="region of interest" description="Disordered" evidence="7">
    <location>
        <begin position="2446"/>
        <end position="2529"/>
    </location>
</feature>
<dbReference type="InterPro" id="IPR027417">
    <property type="entry name" value="P-loop_NTPase"/>
</dbReference>
<keyword evidence="11" id="KW-1185">Reference proteome</keyword>
<feature type="domain" description="HYDIN/VesB/CFA65-like Ig-like" evidence="9">
    <location>
        <begin position="201"/>
        <end position="294"/>
    </location>
</feature>
<evidence type="ECO:0000313" key="10">
    <source>
        <dbReference type="Ensembl" id="ENSMGAP00000024986.1"/>
    </source>
</evidence>
<evidence type="ECO:0000256" key="5">
    <source>
        <dbReference type="ARBA" id="ARBA00023069"/>
    </source>
</evidence>
<dbReference type="PANTHER" id="PTHR23053">
    <property type="entry name" value="DLEC1 DELETED IN LUNG AND ESOPHAGEAL CANCER 1"/>
    <property type="match status" value="1"/>
</dbReference>
<evidence type="ECO:0008006" key="12">
    <source>
        <dbReference type="Google" id="ProtNLM"/>
    </source>
</evidence>
<dbReference type="InterPro" id="IPR000399">
    <property type="entry name" value="TPP-bd_CS"/>
</dbReference>
<evidence type="ECO:0000259" key="8">
    <source>
        <dbReference type="Pfam" id="PF17213"/>
    </source>
</evidence>
<dbReference type="GeneTree" id="ENSGT00940000163228"/>
<protein>
    <recommendedName>
        <fullName evidence="12">HYDIN axonemal central pair apparatus protein</fullName>
    </recommendedName>
</protein>